<protein>
    <submittedName>
        <fullName evidence="2">Uncharacterized protein</fullName>
    </submittedName>
</protein>
<reference evidence="2" key="1">
    <citation type="submission" date="2023-06" db="EMBL/GenBank/DDBJ databases">
        <authorList>
            <person name="Delattre M."/>
        </authorList>
    </citation>
    <scope>NUCLEOTIDE SEQUENCE</scope>
    <source>
        <strain evidence="2">AF72</strain>
    </source>
</reference>
<evidence type="ECO:0000313" key="2">
    <source>
        <dbReference type="EMBL" id="CAJ0567362.1"/>
    </source>
</evidence>
<dbReference type="Proteomes" id="UP001177023">
    <property type="component" value="Unassembled WGS sequence"/>
</dbReference>
<evidence type="ECO:0000313" key="3">
    <source>
        <dbReference type="Proteomes" id="UP001177023"/>
    </source>
</evidence>
<keyword evidence="1" id="KW-0812">Transmembrane</keyword>
<gene>
    <name evidence="2" type="ORF">MSPICULIGERA_LOCUS5915</name>
</gene>
<dbReference type="EMBL" id="CATQJA010001476">
    <property type="protein sequence ID" value="CAJ0567362.1"/>
    <property type="molecule type" value="Genomic_DNA"/>
</dbReference>
<accession>A0AA36CF88</accession>
<proteinExistence type="predicted"/>
<keyword evidence="3" id="KW-1185">Reference proteome</keyword>
<organism evidence="2 3">
    <name type="scientific">Mesorhabditis spiculigera</name>
    <dbReference type="NCBI Taxonomy" id="96644"/>
    <lineage>
        <taxon>Eukaryota</taxon>
        <taxon>Metazoa</taxon>
        <taxon>Ecdysozoa</taxon>
        <taxon>Nematoda</taxon>
        <taxon>Chromadorea</taxon>
        <taxon>Rhabditida</taxon>
        <taxon>Rhabditina</taxon>
        <taxon>Rhabditomorpha</taxon>
        <taxon>Rhabditoidea</taxon>
        <taxon>Rhabditidae</taxon>
        <taxon>Mesorhabditinae</taxon>
        <taxon>Mesorhabditis</taxon>
    </lineage>
</organism>
<keyword evidence="1" id="KW-0472">Membrane</keyword>
<name>A0AA36CF88_9BILA</name>
<feature type="non-terminal residue" evidence="2">
    <location>
        <position position="1"/>
    </location>
</feature>
<keyword evidence="1" id="KW-1133">Transmembrane helix</keyword>
<sequence length="111" mass="12674">MNIKRNYKVRRFASKKQRFCILGDQVVVRVVLLCALILALLDFGVFRGALRVEGKRHCARADRVRDRAESALPVRAPNLLFALSTYEPVVVEYKVDYDALLRAPLDLAENE</sequence>
<evidence type="ECO:0000256" key="1">
    <source>
        <dbReference type="SAM" id="Phobius"/>
    </source>
</evidence>
<feature type="transmembrane region" description="Helical" evidence="1">
    <location>
        <begin position="21"/>
        <end position="41"/>
    </location>
</feature>
<comment type="caution">
    <text evidence="2">The sequence shown here is derived from an EMBL/GenBank/DDBJ whole genome shotgun (WGS) entry which is preliminary data.</text>
</comment>
<dbReference type="AlphaFoldDB" id="A0AA36CF88"/>